<dbReference type="PANTHER" id="PTHR43309">
    <property type="entry name" value="5-OXOPROLINASE SUBUNIT C"/>
    <property type="match status" value="1"/>
</dbReference>
<dbReference type="RefSeq" id="WP_110075324.1">
    <property type="nucleotide sequence ID" value="NZ_QGTT01000003.1"/>
</dbReference>
<proteinExistence type="predicted"/>
<comment type="caution">
    <text evidence="5">The sequence shown here is derived from an EMBL/GenBank/DDBJ whole genome shotgun (WGS) entry which is preliminary data.</text>
</comment>
<dbReference type="GO" id="GO:0005524">
    <property type="term" value="F:ATP binding"/>
    <property type="evidence" value="ECO:0007669"/>
    <property type="project" value="UniProtKB-KW"/>
</dbReference>
<evidence type="ECO:0000256" key="3">
    <source>
        <dbReference type="ARBA" id="ARBA00022840"/>
    </source>
</evidence>
<gene>
    <name evidence="5" type="ORF">DET45_103121</name>
</gene>
<evidence type="ECO:0000259" key="4">
    <source>
        <dbReference type="SMART" id="SM00797"/>
    </source>
</evidence>
<dbReference type="OrthoDB" id="9768696at2"/>
<keyword evidence="1" id="KW-0547">Nucleotide-binding</keyword>
<dbReference type="GO" id="GO:0016787">
    <property type="term" value="F:hydrolase activity"/>
    <property type="evidence" value="ECO:0007669"/>
    <property type="project" value="UniProtKB-KW"/>
</dbReference>
<dbReference type="InterPro" id="IPR052708">
    <property type="entry name" value="PxpC"/>
</dbReference>
<dbReference type="Pfam" id="PF02626">
    <property type="entry name" value="CT_A_B"/>
    <property type="match status" value="1"/>
</dbReference>
<dbReference type="InterPro" id="IPR003778">
    <property type="entry name" value="CT_A_B"/>
</dbReference>
<dbReference type="EMBL" id="QGTT01000003">
    <property type="protein sequence ID" value="PWW14429.1"/>
    <property type="molecule type" value="Genomic_DNA"/>
</dbReference>
<organism evidence="5 6">
    <name type="scientific">Pseudidiomarina maritima</name>
    <dbReference type="NCBI Taxonomy" id="519453"/>
    <lineage>
        <taxon>Bacteria</taxon>
        <taxon>Pseudomonadati</taxon>
        <taxon>Pseudomonadota</taxon>
        <taxon>Gammaproteobacteria</taxon>
        <taxon>Alteromonadales</taxon>
        <taxon>Idiomarinaceae</taxon>
        <taxon>Pseudidiomarina</taxon>
    </lineage>
</organism>
<evidence type="ECO:0000313" key="6">
    <source>
        <dbReference type="Proteomes" id="UP000246964"/>
    </source>
</evidence>
<dbReference type="Gene3D" id="2.40.100.10">
    <property type="entry name" value="Cyclophilin-like"/>
    <property type="match status" value="1"/>
</dbReference>
<evidence type="ECO:0000313" key="5">
    <source>
        <dbReference type="EMBL" id="PWW14429.1"/>
    </source>
</evidence>
<keyword evidence="6" id="KW-1185">Reference proteome</keyword>
<name>A0A317QF02_9GAMM</name>
<accession>A0A317QF02</accession>
<dbReference type="AlphaFoldDB" id="A0A317QF02"/>
<evidence type="ECO:0000256" key="1">
    <source>
        <dbReference type="ARBA" id="ARBA00022741"/>
    </source>
</evidence>
<keyword evidence="2" id="KW-0378">Hydrolase</keyword>
<reference evidence="5 6" key="1">
    <citation type="submission" date="2018-05" db="EMBL/GenBank/DDBJ databases">
        <title>Freshwater and sediment microbial communities from various areas in North America, analyzing microbe dynamics in response to fracking.</title>
        <authorList>
            <person name="Lamendella R."/>
        </authorList>
    </citation>
    <scope>NUCLEOTIDE SEQUENCE [LARGE SCALE GENOMIC DNA]</scope>
    <source>
        <strain evidence="5 6">125B1</strain>
    </source>
</reference>
<keyword evidence="3" id="KW-0067">ATP-binding</keyword>
<dbReference type="SMART" id="SM00797">
    <property type="entry name" value="AHS2"/>
    <property type="match status" value="1"/>
</dbReference>
<dbReference type="Proteomes" id="UP000246964">
    <property type="component" value="Unassembled WGS sequence"/>
</dbReference>
<dbReference type="PANTHER" id="PTHR43309:SF4">
    <property type="entry name" value="CARBOXYLTRANSFERASE DOMAIN-CONTAINING PROTEIN"/>
    <property type="match status" value="1"/>
</dbReference>
<sequence length="320" mass="34174">MSLRILQSGPLTTLQDFGRFGYLHQGISVGGPLDEQAFLWANRLLNNHFNAAQLEITLGGFRAEFTAATAWVVTGAELPMSLNGQPVPAQQVQLAAAGDVLTIAPGGVGLRAYLAVAGGLLATPVYGSVATVVRDGLGGLQQQGQAVQSGDQIAYATVPGYRTLLGRRPGRSVAPQLPTAATGARDKPVILEVMASGQYAQFGPAQQQLFTDQLYQVTPAQDRMGVRLAAAEPLQWSQAQIISEPLPVGAVQIPPNGQPIVMLKDRQTLGGYPKLATLTWRAQNTLAQLPAATEIQFRWVSATAAARHLQQVYQFFQVQR</sequence>
<feature type="domain" description="Carboxyltransferase" evidence="4">
    <location>
        <begin position="24"/>
        <end position="316"/>
    </location>
</feature>
<dbReference type="InterPro" id="IPR029000">
    <property type="entry name" value="Cyclophilin-like_dom_sf"/>
</dbReference>
<protein>
    <submittedName>
        <fullName evidence="5">Biotin-dependent carboxylase-like uncharacterized protein</fullName>
    </submittedName>
</protein>
<evidence type="ECO:0000256" key="2">
    <source>
        <dbReference type="ARBA" id="ARBA00022801"/>
    </source>
</evidence>